<sequence length="1182" mass="128493">MLVVVFAGFSPKVHAQGPGSEPPRSILQSGSDTESASGGSQLRVKGFLFLDQSGVPVLMPGTTFEEIERLQNLEAGVDSRSQVFDFQSLEITGAASQGITGSASPGRAELKIVIRLTIDSTAGRMVAIPLRMRNFFLLGPPDVSGLDEYRMTVSGSDSGHVLMVKTNRRREAVVTMNVAARVEPGPNHSLQFQLPDVPSIVRITTDDEQFTGEIVGRGDEVLQTERSAANLAEFVIESGGGVFTLRWGKRDRASDGSPLLEIDNSRIVVQWDTPQDQPIASCQMIIRSVRGTINALKLRLPENAVLLDTPTLGSNGQSVEITSPVSPTGPSTNGEGTLLDIVIPETERQQRIDLNLDIQFSASDPNASTPLMFRAPEVIGALRQRGEIQISTGDDYRLRWRSRPWVQSILAQPTEETGRSYLFRYDRASFDLPIWLATTRRQLRLSTESEISLHDSIARIKYRILSSGRAAEGTLLKIDMGSWRLRSIENEETSEQIESGLNGNLHEIYLESVSSSDPSPIRIVAEHDLPISEAAHSPLQGSAIRGSGDDGVTFQLPRITDIEDTMLVQSATVAVANQGRLSFVVDLQDSQNVDRVISTENATPVDTPRSNYRIIPPDAAGKLVGHVVQQSPTISLAGDATIEIEGRSLHTTLDWIVNSSLDLEGRLPIQISSADLLAVADATESADSVDAKQVTASESSGVVASKPDASKPGELKPDASETSANSAAMATRWTVKVNNQPAVLDPRGDDRYELISDQLGSGSMSIRWEQLRPIRDVASADHIETLAIPRPFGVETTFRGTMRVMMQGDTTTEIISADRLGDRGSVTNETSTSDENTLSRSPIRDRDKSTMILEALPREPLRLRLRSRQTDTEDVFVSRAVLRTATGYATRMEQLLANVEGSPELRLGLPAGDYSVSTEALVDGNVARVRRENSTLVISLPSDGKSHLVDLRVWLPMDASMMVESIGPALDLPIGVGRVYWEIVAPQDSHVIWASPTLGRSMAWRFDRWRLYRESTQTSRSLAGWVGGTDLVEVPRGNRYLYVGSDVRSFRAVVVSRTILWGVTGSIVLLIAVLLSFVPQTRHPLFAVAAAVMFAGMLVVAPDAAVLAGQLGMIALVLVVVMSAIRTMVQSRDRSSALDSRPRSRRIEGSTQMHKENSGASRGTLSATRSMAPASSVNKVTP</sequence>
<organism evidence="3 4">
    <name type="scientific">Novipirellula rosea</name>
    <dbReference type="NCBI Taxonomy" id="1031540"/>
    <lineage>
        <taxon>Bacteria</taxon>
        <taxon>Pseudomonadati</taxon>
        <taxon>Planctomycetota</taxon>
        <taxon>Planctomycetia</taxon>
        <taxon>Pirellulales</taxon>
        <taxon>Pirellulaceae</taxon>
        <taxon>Novipirellula</taxon>
    </lineage>
</organism>
<feature type="region of interest" description="Disordered" evidence="1">
    <location>
        <begin position="14"/>
        <end position="39"/>
    </location>
</feature>
<comment type="caution">
    <text evidence="3">The sequence shown here is derived from an EMBL/GenBank/DDBJ whole genome shotgun (WGS) entry which is preliminary data.</text>
</comment>
<keyword evidence="2" id="KW-1133">Transmembrane helix</keyword>
<proteinExistence type="predicted"/>
<name>A0ABP8M9N9_9BACT</name>
<accession>A0ABP8M9N9</accession>
<protein>
    <submittedName>
        <fullName evidence="3">Uncharacterized protein</fullName>
    </submittedName>
</protein>
<feature type="compositionally biased region" description="Basic and acidic residues" evidence="1">
    <location>
        <begin position="1133"/>
        <end position="1157"/>
    </location>
</feature>
<feature type="compositionally biased region" description="Polar residues" evidence="1">
    <location>
        <begin position="825"/>
        <end position="840"/>
    </location>
</feature>
<dbReference type="Proteomes" id="UP001500840">
    <property type="component" value="Unassembled WGS sequence"/>
</dbReference>
<feature type="compositionally biased region" description="Polar residues" evidence="1">
    <location>
        <begin position="26"/>
        <end position="39"/>
    </location>
</feature>
<feature type="compositionally biased region" description="Basic and acidic residues" evidence="1">
    <location>
        <begin position="708"/>
        <end position="719"/>
    </location>
</feature>
<reference evidence="4" key="1">
    <citation type="journal article" date="2019" name="Int. J. Syst. Evol. Microbiol.">
        <title>The Global Catalogue of Microorganisms (GCM) 10K type strain sequencing project: providing services to taxonomists for standard genome sequencing and annotation.</title>
        <authorList>
            <consortium name="The Broad Institute Genomics Platform"/>
            <consortium name="The Broad Institute Genome Sequencing Center for Infectious Disease"/>
            <person name="Wu L."/>
            <person name="Ma J."/>
        </authorList>
    </citation>
    <scope>NUCLEOTIDE SEQUENCE [LARGE SCALE GENOMIC DNA]</scope>
    <source>
        <strain evidence="4">JCM 17759</strain>
    </source>
</reference>
<evidence type="ECO:0000313" key="3">
    <source>
        <dbReference type="EMBL" id="GAA4445884.1"/>
    </source>
</evidence>
<keyword evidence="2" id="KW-0472">Membrane</keyword>
<feature type="transmembrane region" description="Helical" evidence="2">
    <location>
        <begin position="1059"/>
        <end position="1078"/>
    </location>
</feature>
<feature type="compositionally biased region" description="Polar residues" evidence="1">
    <location>
        <begin position="1158"/>
        <end position="1182"/>
    </location>
</feature>
<feature type="transmembrane region" description="Helical" evidence="2">
    <location>
        <begin position="1085"/>
        <end position="1101"/>
    </location>
</feature>
<keyword evidence="2" id="KW-0812">Transmembrane</keyword>
<feature type="region of interest" description="Disordered" evidence="1">
    <location>
        <begin position="817"/>
        <end position="844"/>
    </location>
</feature>
<gene>
    <name evidence="3" type="ORF">GCM10023156_06090</name>
</gene>
<evidence type="ECO:0000256" key="2">
    <source>
        <dbReference type="SAM" id="Phobius"/>
    </source>
</evidence>
<keyword evidence="4" id="KW-1185">Reference proteome</keyword>
<dbReference type="EMBL" id="BAABGA010000008">
    <property type="protein sequence ID" value="GAA4445884.1"/>
    <property type="molecule type" value="Genomic_DNA"/>
</dbReference>
<evidence type="ECO:0000313" key="4">
    <source>
        <dbReference type="Proteomes" id="UP001500840"/>
    </source>
</evidence>
<evidence type="ECO:0000256" key="1">
    <source>
        <dbReference type="SAM" id="MobiDB-lite"/>
    </source>
</evidence>
<feature type="region of interest" description="Disordered" evidence="1">
    <location>
        <begin position="690"/>
        <end position="727"/>
    </location>
</feature>
<feature type="transmembrane region" description="Helical" evidence="2">
    <location>
        <begin position="1107"/>
        <end position="1125"/>
    </location>
</feature>
<feature type="region of interest" description="Disordered" evidence="1">
    <location>
        <begin position="1133"/>
        <end position="1182"/>
    </location>
</feature>